<dbReference type="PANTHER" id="PTHR30363:SF44">
    <property type="entry name" value="AGA OPERON TRANSCRIPTIONAL REPRESSOR-RELATED"/>
    <property type="match status" value="1"/>
</dbReference>
<dbReference type="PANTHER" id="PTHR30363">
    <property type="entry name" value="HTH-TYPE TRANSCRIPTIONAL REGULATOR SRLR-RELATED"/>
    <property type="match status" value="1"/>
</dbReference>
<dbReference type="InterPro" id="IPR001034">
    <property type="entry name" value="DeoR_HTH"/>
</dbReference>
<evidence type="ECO:0000259" key="4">
    <source>
        <dbReference type="PROSITE" id="PS51000"/>
    </source>
</evidence>
<dbReference type="PROSITE" id="PS00894">
    <property type="entry name" value="HTH_DEOR_1"/>
    <property type="match status" value="1"/>
</dbReference>
<evidence type="ECO:0000256" key="1">
    <source>
        <dbReference type="ARBA" id="ARBA00023015"/>
    </source>
</evidence>
<proteinExistence type="predicted"/>
<accession>A0ABT6ST02</accession>
<name>A0ABT6ST02_9ACTN</name>
<sequence length="266" mass="27232">MSGQQARQSGHGRAERLNAILDRISGMGSVAVSEMAEELGVSEATVRRDLDHLSDQQLVARTHGGALAHHAEVGTRRRRNAVLPQHTAVAELLAARCASAHAVGITGESLGELIAGHLAGRRLAVLTNALDVAARLKTADGVDLVVTGGTRRAGTSLLVGHLAEQAAASYQVDVAVVVCEGVTETSLSVADSAVAGVAGQIIARARSVVVACPPEGIGVARFASVGSTSDVAEVVTWLPDEDDSLNREALDAVADAGPLVTVVEAK</sequence>
<evidence type="ECO:0000256" key="3">
    <source>
        <dbReference type="ARBA" id="ARBA00023163"/>
    </source>
</evidence>
<dbReference type="Pfam" id="PF08220">
    <property type="entry name" value="HTH_DeoR"/>
    <property type="match status" value="1"/>
</dbReference>
<dbReference type="Pfam" id="PF00455">
    <property type="entry name" value="DeoRC"/>
    <property type="match status" value="1"/>
</dbReference>
<protein>
    <submittedName>
        <fullName evidence="5">DeoR/GlpR family DNA-binding transcription regulator</fullName>
    </submittedName>
</protein>
<keyword evidence="2 5" id="KW-0238">DNA-binding</keyword>
<dbReference type="SUPFAM" id="SSF46785">
    <property type="entry name" value="Winged helix' DNA-binding domain"/>
    <property type="match status" value="1"/>
</dbReference>
<dbReference type="InterPro" id="IPR014036">
    <property type="entry name" value="DeoR-like_C"/>
</dbReference>
<comment type="caution">
    <text evidence="5">The sequence shown here is derived from an EMBL/GenBank/DDBJ whole genome shotgun (WGS) entry which is preliminary data.</text>
</comment>
<dbReference type="GO" id="GO:0003677">
    <property type="term" value="F:DNA binding"/>
    <property type="evidence" value="ECO:0007669"/>
    <property type="project" value="UniProtKB-KW"/>
</dbReference>
<evidence type="ECO:0000313" key="6">
    <source>
        <dbReference type="Proteomes" id="UP001237105"/>
    </source>
</evidence>
<dbReference type="PRINTS" id="PR00037">
    <property type="entry name" value="HTHLACR"/>
</dbReference>
<organism evidence="5 6">
    <name type="scientific">Streptomyces luteolus</name>
    <dbReference type="NCBI Taxonomy" id="3043615"/>
    <lineage>
        <taxon>Bacteria</taxon>
        <taxon>Bacillati</taxon>
        <taxon>Actinomycetota</taxon>
        <taxon>Actinomycetes</taxon>
        <taxon>Kitasatosporales</taxon>
        <taxon>Streptomycetaceae</taxon>
        <taxon>Streptomyces</taxon>
    </lineage>
</organism>
<dbReference type="SMART" id="SM01134">
    <property type="entry name" value="DeoRC"/>
    <property type="match status" value="1"/>
</dbReference>
<evidence type="ECO:0000256" key="2">
    <source>
        <dbReference type="ARBA" id="ARBA00023125"/>
    </source>
</evidence>
<dbReference type="SMART" id="SM00420">
    <property type="entry name" value="HTH_DEOR"/>
    <property type="match status" value="1"/>
</dbReference>
<reference evidence="5 6" key="1">
    <citation type="submission" date="2023-05" db="EMBL/GenBank/DDBJ databases">
        <title>Draft genome sequence of Streptomyces sp. B-S-A12 isolated from a cave soil in Thailand.</title>
        <authorList>
            <person name="Chamroensaksri N."/>
            <person name="Muangham S."/>
        </authorList>
    </citation>
    <scope>NUCLEOTIDE SEQUENCE [LARGE SCALE GENOMIC DNA]</scope>
    <source>
        <strain evidence="5 6">B-S-A12</strain>
    </source>
</reference>
<gene>
    <name evidence="5" type="ORF">QIT00_09200</name>
</gene>
<keyword evidence="3" id="KW-0804">Transcription</keyword>
<dbReference type="RefSeq" id="WP_282534651.1">
    <property type="nucleotide sequence ID" value="NZ_JASCIS010000007.1"/>
</dbReference>
<dbReference type="Proteomes" id="UP001237105">
    <property type="component" value="Unassembled WGS sequence"/>
</dbReference>
<dbReference type="InterPro" id="IPR036388">
    <property type="entry name" value="WH-like_DNA-bd_sf"/>
</dbReference>
<keyword evidence="6" id="KW-1185">Reference proteome</keyword>
<dbReference type="PROSITE" id="PS51000">
    <property type="entry name" value="HTH_DEOR_2"/>
    <property type="match status" value="1"/>
</dbReference>
<dbReference type="EMBL" id="JASCIS010000007">
    <property type="protein sequence ID" value="MDI3418738.1"/>
    <property type="molecule type" value="Genomic_DNA"/>
</dbReference>
<feature type="domain" description="HTH deoR-type" evidence="4">
    <location>
        <begin position="13"/>
        <end position="68"/>
    </location>
</feature>
<keyword evidence="1" id="KW-0805">Transcription regulation</keyword>
<dbReference type="Gene3D" id="1.10.10.10">
    <property type="entry name" value="Winged helix-like DNA-binding domain superfamily/Winged helix DNA-binding domain"/>
    <property type="match status" value="1"/>
</dbReference>
<evidence type="ECO:0000313" key="5">
    <source>
        <dbReference type="EMBL" id="MDI3418738.1"/>
    </source>
</evidence>
<dbReference type="InterPro" id="IPR050313">
    <property type="entry name" value="Carb_Metab_HTH_regulators"/>
</dbReference>
<dbReference type="InterPro" id="IPR018356">
    <property type="entry name" value="Tscrpt_reg_HTH_DeoR_CS"/>
</dbReference>
<dbReference type="InterPro" id="IPR036390">
    <property type="entry name" value="WH_DNA-bd_sf"/>
</dbReference>